<dbReference type="AlphaFoldDB" id="A0A4R1LGL9"/>
<keyword evidence="4" id="KW-1185">Reference proteome</keyword>
<gene>
    <name evidence="3" type="ORF">C7378_1008</name>
</gene>
<keyword evidence="2" id="KW-0732">Signal</keyword>
<evidence type="ECO:0000256" key="2">
    <source>
        <dbReference type="SAM" id="SignalP"/>
    </source>
</evidence>
<organism evidence="3 4">
    <name type="scientific">Acidipila rosea</name>
    <dbReference type="NCBI Taxonomy" id="768535"/>
    <lineage>
        <taxon>Bacteria</taxon>
        <taxon>Pseudomonadati</taxon>
        <taxon>Acidobacteriota</taxon>
        <taxon>Terriglobia</taxon>
        <taxon>Terriglobales</taxon>
        <taxon>Acidobacteriaceae</taxon>
        <taxon>Acidipila</taxon>
    </lineage>
</organism>
<evidence type="ECO:0000313" key="3">
    <source>
        <dbReference type="EMBL" id="TCK76003.1"/>
    </source>
</evidence>
<feature type="region of interest" description="Disordered" evidence="1">
    <location>
        <begin position="191"/>
        <end position="211"/>
    </location>
</feature>
<feature type="signal peptide" evidence="2">
    <location>
        <begin position="1"/>
        <end position="19"/>
    </location>
</feature>
<name>A0A4R1LGL9_9BACT</name>
<accession>A0A4R1LGL9</accession>
<proteinExistence type="predicted"/>
<evidence type="ECO:0000256" key="1">
    <source>
        <dbReference type="SAM" id="MobiDB-lite"/>
    </source>
</evidence>
<comment type="caution">
    <text evidence="3">The sequence shown here is derived from an EMBL/GenBank/DDBJ whole genome shotgun (WGS) entry which is preliminary data.</text>
</comment>
<protein>
    <submittedName>
        <fullName evidence="3">Uncharacterized protein</fullName>
    </submittedName>
</protein>
<evidence type="ECO:0000313" key="4">
    <source>
        <dbReference type="Proteomes" id="UP000295210"/>
    </source>
</evidence>
<feature type="chain" id="PRO_5021022674" evidence="2">
    <location>
        <begin position="20"/>
        <end position="414"/>
    </location>
</feature>
<sequence>MSWRIFLLATFSLAASALAQTSQIPADVPLRVELDHSYKLKPGTPVTGHLIAPVYLVDHEVLPVNTKVSGMITGRHPVKRSVRTEALLDGDFTPLKEADVTFNRLTLPNGAETEIHTVVKHRDAGVVKMGGTKKRSLRQQAMDQLRQRREEALDVIRKPGKGDRLRRFLYAQMPYHPQDVWAGTEYDAKLTEPVDLPPTDSQPMPQAPPGTKPPVGLIEARLVEHLNSATSKKGEPAEAILTAPLLTADKKEVILPEGTKLEGSVVVARPARSFSRTGQLRFTFKKLVLPEGTKAREIHGQLAAAEAAPGSAVTIDQEGGAKAGQKNKLLAPLTLGLMAMASTDGDGGLTQQGVTSNGFGIVARILAVTVADHNMTMGFAFYALGKSVTQRWIMKGHEVDFPTDTRLAIQLNPR</sequence>
<reference evidence="3 4" key="1">
    <citation type="submission" date="2019-03" db="EMBL/GenBank/DDBJ databases">
        <title>Genomic Encyclopedia of Type Strains, Phase IV (KMG-IV): sequencing the most valuable type-strain genomes for metagenomic binning, comparative biology and taxonomic classification.</title>
        <authorList>
            <person name="Goeker M."/>
        </authorList>
    </citation>
    <scope>NUCLEOTIDE SEQUENCE [LARGE SCALE GENOMIC DNA]</scope>
    <source>
        <strain evidence="3 4">DSM 103428</strain>
    </source>
</reference>
<dbReference type="EMBL" id="SMGK01000001">
    <property type="protein sequence ID" value="TCK76003.1"/>
    <property type="molecule type" value="Genomic_DNA"/>
</dbReference>
<dbReference type="Proteomes" id="UP000295210">
    <property type="component" value="Unassembled WGS sequence"/>
</dbReference>